<reference evidence="8" key="1">
    <citation type="submission" date="2022-01" db="EMBL/GenBank/DDBJ databases">
        <authorList>
            <person name="Criscuolo A."/>
        </authorList>
    </citation>
    <scope>NUCLEOTIDE SEQUENCE</scope>
    <source>
        <strain evidence="8">CIP111893</strain>
    </source>
</reference>
<feature type="transmembrane region" description="Helical" evidence="6">
    <location>
        <begin position="225"/>
        <end position="247"/>
    </location>
</feature>
<dbReference type="InterPro" id="IPR000731">
    <property type="entry name" value="SSD"/>
</dbReference>
<feature type="transmembrane region" description="Helical" evidence="6">
    <location>
        <begin position="12"/>
        <end position="30"/>
    </location>
</feature>
<feature type="transmembrane region" description="Helical" evidence="6">
    <location>
        <begin position="565"/>
        <end position="583"/>
    </location>
</feature>
<dbReference type="PANTHER" id="PTHR33406">
    <property type="entry name" value="MEMBRANE PROTEIN MJ1562-RELATED"/>
    <property type="match status" value="1"/>
</dbReference>
<comment type="caution">
    <text evidence="8">The sequence shown here is derived from an EMBL/GenBank/DDBJ whole genome shotgun (WGS) entry which is preliminary data.</text>
</comment>
<dbReference type="RefSeq" id="WP_236343305.1">
    <property type="nucleotide sequence ID" value="NZ_CAKMMF010000015.1"/>
</dbReference>
<organism evidence="8 9">
    <name type="scientific">Paenibacillus plantiphilus</name>
    <dbReference type="NCBI Taxonomy" id="2905650"/>
    <lineage>
        <taxon>Bacteria</taxon>
        <taxon>Bacillati</taxon>
        <taxon>Bacillota</taxon>
        <taxon>Bacilli</taxon>
        <taxon>Bacillales</taxon>
        <taxon>Paenibacillaceae</taxon>
        <taxon>Paenibacillus</taxon>
    </lineage>
</organism>
<evidence type="ECO:0000256" key="2">
    <source>
        <dbReference type="ARBA" id="ARBA00022475"/>
    </source>
</evidence>
<keyword evidence="2" id="KW-1003">Cell membrane</keyword>
<dbReference type="PROSITE" id="PS50156">
    <property type="entry name" value="SSD"/>
    <property type="match status" value="1"/>
</dbReference>
<keyword evidence="3 6" id="KW-0812">Transmembrane</keyword>
<feature type="transmembrane region" description="Helical" evidence="6">
    <location>
        <begin position="347"/>
        <end position="371"/>
    </location>
</feature>
<dbReference type="InterPro" id="IPR004869">
    <property type="entry name" value="MMPL_dom"/>
</dbReference>
<feature type="transmembrane region" description="Helical" evidence="6">
    <location>
        <begin position="268"/>
        <end position="292"/>
    </location>
</feature>
<feature type="transmembrane region" description="Helical" evidence="6">
    <location>
        <begin position="538"/>
        <end position="558"/>
    </location>
</feature>
<feature type="domain" description="SSD" evidence="7">
    <location>
        <begin position="195"/>
        <end position="323"/>
    </location>
</feature>
<keyword evidence="5 6" id="KW-0472">Membrane</keyword>
<dbReference type="SUPFAM" id="SSF82866">
    <property type="entry name" value="Multidrug efflux transporter AcrB transmembrane domain"/>
    <property type="match status" value="2"/>
</dbReference>
<dbReference type="Pfam" id="PF03176">
    <property type="entry name" value="MMPL"/>
    <property type="match status" value="2"/>
</dbReference>
<dbReference type="InterPro" id="IPR050545">
    <property type="entry name" value="Mycobact_MmpL"/>
</dbReference>
<evidence type="ECO:0000256" key="4">
    <source>
        <dbReference type="ARBA" id="ARBA00022989"/>
    </source>
</evidence>
<dbReference type="Gene3D" id="1.20.1640.10">
    <property type="entry name" value="Multidrug efflux transporter AcrB transmembrane domain"/>
    <property type="match status" value="2"/>
</dbReference>
<comment type="subcellular location">
    <subcellularLocation>
        <location evidence="1">Cell membrane</location>
        <topology evidence="1">Multi-pass membrane protein</topology>
    </subcellularLocation>
</comment>
<accession>A0ABM9CCC3</accession>
<dbReference type="Proteomes" id="UP000838686">
    <property type="component" value="Unassembled WGS sequence"/>
</dbReference>
<evidence type="ECO:0000256" key="3">
    <source>
        <dbReference type="ARBA" id="ARBA00022692"/>
    </source>
</evidence>
<evidence type="ECO:0000256" key="5">
    <source>
        <dbReference type="ARBA" id="ARBA00023136"/>
    </source>
</evidence>
<evidence type="ECO:0000313" key="9">
    <source>
        <dbReference type="Proteomes" id="UP000838686"/>
    </source>
</evidence>
<name>A0ABM9CCC3_9BACL</name>
<proteinExistence type="predicted"/>
<feature type="transmembrane region" description="Helical" evidence="6">
    <location>
        <begin position="669"/>
        <end position="691"/>
    </location>
</feature>
<protein>
    <submittedName>
        <fullName evidence="8">Heme uptake protein MmpL11</fullName>
    </submittedName>
</protein>
<keyword evidence="9" id="KW-1185">Reference proteome</keyword>
<evidence type="ECO:0000256" key="1">
    <source>
        <dbReference type="ARBA" id="ARBA00004651"/>
    </source>
</evidence>
<feature type="transmembrane region" description="Helical" evidence="6">
    <location>
        <begin position="635"/>
        <end position="663"/>
    </location>
</feature>
<dbReference type="PANTHER" id="PTHR33406:SF13">
    <property type="entry name" value="MEMBRANE PROTEIN YDFJ"/>
    <property type="match status" value="1"/>
</dbReference>
<sequence length="712" mass="78035">MGFQMLAVISQRFPRIVITIWAILLLLFGMDAPKLPAVLKDHGLLADGDYMKVQRLLAEQFHIPDNPVILLFEREAQLSTLEFKRFIGIATYKLEGLQGVSDIISPSEQPAMMKGNYAYAIMVSSYTSYEMDSLLEAAAASLPVHESATVTMTGKSVVQRDVNAASERDLRKAEMIGIPIAFVVLLFAFRGIVPAILPVVIGMTSVTITMGLMYHLGLALTLSNFVLNVIPMVGLALSIDFALLIVSRFREELETSDAKQAMAATMDTAGRSVLLSGVCAGLGLAGILFIPLPIFTSVAVGAIAVLTVSVLLTLTLLPALLTLLSPFMRAASKPRSLRHMRTLWHRWASFVMRRPVIMSLLASLLLISMLMPLNKLEIAIPDASSLPQQYASRVASQSFAFHFDSPSNAHVYLLAQSGNGRFEAEEVVAVHDVVKRLERDPLVAKVDSVFSTIAMPREKWGDSIGSEAYAPIWKPYMNEGKLLVHVILKESAASAAAMDWVRKWEQQGDESEKLRWQAGGEAKYQQEVYDAIFNNIKYVVLFIFTTNFIVLAIAFRSIVIPLKTIAMNVLSLGASFGILAWIFDEGIGGIDASSIAIMIPVFIFGLVFGISMDYGVFLVSRIYEAYRKSGCNEQAILTGLVSTSQMITSAAAILIAVTAPFALGEVAGVRQLGIGIAVAILVDATIIRLVLVPSLMKWLGHWNWWTPWSRRE</sequence>
<feature type="transmembrane region" description="Helical" evidence="6">
    <location>
        <begin position="298"/>
        <end position="327"/>
    </location>
</feature>
<dbReference type="EMBL" id="CAKMMF010000015">
    <property type="protein sequence ID" value="CAH1208941.1"/>
    <property type="molecule type" value="Genomic_DNA"/>
</dbReference>
<evidence type="ECO:0000313" key="8">
    <source>
        <dbReference type="EMBL" id="CAH1208941.1"/>
    </source>
</evidence>
<feature type="transmembrane region" description="Helical" evidence="6">
    <location>
        <begin position="595"/>
        <end position="623"/>
    </location>
</feature>
<gene>
    <name evidence="8" type="ORF">PAECIP111893_02940</name>
</gene>
<feature type="transmembrane region" description="Helical" evidence="6">
    <location>
        <begin position="180"/>
        <end position="213"/>
    </location>
</feature>
<keyword evidence="4 6" id="KW-1133">Transmembrane helix</keyword>
<evidence type="ECO:0000256" key="6">
    <source>
        <dbReference type="SAM" id="Phobius"/>
    </source>
</evidence>
<evidence type="ECO:0000259" key="7">
    <source>
        <dbReference type="PROSITE" id="PS50156"/>
    </source>
</evidence>